<sequence>MDSIADTRPRQGLTELACLGCKSRKIRCNRVKPTCDGCFARHQSCIYPERKRRKKTNDRTARPKSVAGNDVLSDLLNRIIQVEKKCFRLANFSTKGATPTDSMTFADEDAESYFSTPSLTSSLSPSTGLMNLWGSDTLLTRHEPIITSPITCPAQPPNPDARLKQALNQVLYLKRQNLNKRTTRMDYEIALELSRTCLDHFYKHHHSDIFQDFINIKLMKLMPDIINMPEITIESATRILYYCMLYHGSLMLPSETISQGGDLTEALYVYCLRALPAWQKQASGTKTDLIASILLMRAALEQCDFDFGWSMYTSVCFCVKKLNIHNLDQFFPASMDPTLSEEGADQQRRGFWALMLVELFFRLLHDKPAIITANITEWRVNLPSITATQELAEHVAPTLTFLVKSRLTFLLLRFDMLNRDAGDKNSVVARIEELCEEIEGLIEEWSVIDAMAAYEDVAGFWWKLYDVSLTAYSTAMVMNRKIAVLRSGQAEAPETTYDVPTTPLSLKIARRIMELVILALEKYPVPAAVSCVFGAFRCYIAYGCLAQHLLSSDPSDPNSTTKADMALLEQVAQKLVIIAEGDSDFMPLVHTLHELNTSIYTQWECRRRGC</sequence>
<proteinExistence type="predicted"/>
<organism evidence="1 2">
    <name type="scientific">Fusarium keratoplasticum</name>
    <dbReference type="NCBI Taxonomy" id="1328300"/>
    <lineage>
        <taxon>Eukaryota</taxon>
        <taxon>Fungi</taxon>
        <taxon>Dikarya</taxon>
        <taxon>Ascomycota</taxon>
        <taxon>Pezizomycotina</taxon>
        <taxon>Sordariomycetes</taxon>
        <taxon>Hypocreomycetidae</taxon>
        <taxon>Hypocreales</taxon>
        <taxon>Nectriaceae</taxon>
        <taxon>Fusarium</taxon>
        <taxon>Fusarium solani species complex</taxon>
    </lineage>
</organism>
<keyword evidence="2" id="KW-1185">Reference proteome</keyword>
<comment type="caution">
    <text evidence="1">The sequence shown here is derived from an EMBL/GenBank/DDBJ whole genome shotgun (WGS) entry which is preliminary data.</text>
</comment>
<dbReference type="EMBL" id="CM046515">
    <property type="protein sequence ID" value="KAI8649074.1"/>
    <property type="molecule type" value="Genomic_DNA"/>
</dbReference>
<protein>
    <submittedName>
        <fullName evidence="1">Zn(2)-C6 fungal-type domain-containing protein</fullName>
    </submittedName>
</protein>
<evidence type="ECO:0000313" key="1">
    <source>
        <dbReference type="EMBL" id="KAI8649074.1"/>
    </source>
</evidence>
<name>A0ACC0QBL3_9HYPO</name>
<dbReference type="Proteomes" id="UP001065298">
    <property type="component" value="Chromosome 13"/>
</dbReference>
<accession>A0ACC0QBL3</accession>
<reference evidence="1" key="1">
    <citation type="submission" date="2022-06" db="EMBL/GenBank/DDBJ databases">
        <title>Fusarium solani species complex genomes reveal bases of compartmentalisation and animal pathogenesis.</title>
        <authorList>
            <person name="Tsai I.J."/>
        </authorList>
    </citation>
    <scope>NUCLEOTIDE SEQUENCE</scope>
    <source>
        <strain evidence="1">Fu6.1</strain>
    </source>
</reference>
<evidence type="ECO:0000313" key="2">
    <source>
        <dbReference type="Proteomes" id="UP001065298"/>
    </source>
</evidence>
<gene>
    <name evidence="1" type="ORF">NCS57_01443400</name>
</gene>